<protein>
    <submittedName>
        <fullName evidence="2">Uncharacterized protein</fullName>
    </submittedName>
</protein>
<dbReference type="EMBL" id="JAGTJQ010000006">
    <property type="protein sequence ID" value="KAH7028834.1"/>
    <property type="molecule type" value="Genomic_DNA"/>
</dbReference>
<accession>A0A9P8Y3Q3</accession>
<dbReference type="RefSeq" id="XP_046011122.1">
    <property type="nucleotide sequence ID" value="XM_046148124.1"/>
</dbReference>
<feature type="region of interest" description="Disordered" evidence="1">
    <location>
        <begin position="45"/>
        <end position="83"/>
    </location>
</feature>
<organism evidence="2 3">
    <name type="scientific">Microdochium trichocladiopsis</name>
    <dbReference type="NCBI Taxonomy" id="1682393"/>
    <lineage>
        <taxon>Eukaryota</taxon>
        <taxon>Fungi</taxon>
        <taxon>Dikarya</taxon>
        <taxon>Ascomycota</taxon>
        <taxon>Pezizomycotina</taxon>
        <taxon>Sordariomycetes</taxon>
        <taxon>Xylariomycetidae</taxon>
        <taxon>Xylariales</taxon>
        <taxon>Microdochiaceae</taxon>
        <taxon>Microdochium</taxon>
    </lineage>
</organism>
<evidence type="ECO:0000256" key="1">
    <source>
        <dbReference type="SAM" id="MobiDB-lite"/>
    </source>
</evidence>
<reference evidence="2" key="1">
    <citation type="journal article" date="2021" name="Nat. Commun.">
        <title>Genetic determinants of endophytism in the Arabidopsis root mycobiome.</title>
        <authorList>
            <person name="Mesny F."/>
            <person name="Miyauchi S."/>
            <person name="Thiergart T."/>
            <person name="Pickel B."/>
            <person name="Atanasova L."/>
            <person name="Karlsson M."/>
            <person name="Huettel B."/>
            <person name="Barry K.W."/>
            <person name="Haridas S."/>
            <person name="Chen C."/>
            <person name="Bauer D."/>
            <person name="Andreopoulos W."/>
            <person name="Pangilinan J."/>
            <person name="LaButti K."/>
            <person name="Riley R."/>
            <person name="Lipzen A."/>
            <person name="Clum A."/>
            <person name="Drula E."/>
            <person name="Henrissat B."/>
            <person name="Kohler A."/>
            <person name="Grigoriev I.V."/>
            <person name="Martin F.M."/>
            <person name="Hacquard S."/>
        </authorList>
    </citation>
    <scope>NUCLEOTIDE SEQUENCE</scope>
    <source>
        <strain evidence="2">MPI-CAGE-CH-0230</strain>
    </source>
</reference>
<keyword evidence="3" id="KW-1185">Reference proteome</keyword>
<proteinExistence type="predicted"/>
<dbReference type="Proteomes" id="UP000756346">
    <property type="component" value="Unassembled WGS sequence"/>
</dbReference>
<name>A0A9P8Y3Q3_9PEZI</name>
<evidence type="ECO:0000313" key="3">
    <source>
        <dbReference type="Proteomes" id="UP000756346"/>
    </source>
</evidence>
<gene>
    <name evidence="2" type="ORF">B0I36DRAFT_126437</name>
</gene>
<dbReference type="GeneID" id="70177670"/>
<feature type="region of interest" description="Disordered" evidence="1">
    <location>
        <begin position="1"/>
        <end position="23"/>
    </location>
</feature>
<comment type="caution">
    <text evidence="2">The sequence shown here is derived from an EMBL/GenBank/DDBJ whole genome shotgun (WGS) entry which is preliminary data.</text>
</comment>
<evidence type="ECO:0000313" key="2">
    <source>
        <dbReference type="EMBL" id="KAH7028834.1"/>
    </source>
</evidence>
<sequence>MGLMNTENPLSARRHPKTRTAPHILAWSNRKSISPRVHLAPKCVVEPGTLGTTGPSFSEDDTGGSSSFLERHTTPPSRPPALPRKAFVLTQREGQEKLLNSLFPGPLRKLETSLSSIVSHRTNPTTHPPTHTHIYTQASLLDAVPLSNYTKAHHHDGCISATRD</sequence>
<dbReference type="AlphaFoldDB" id="A0A9P8Y3Q3"/>